<feature type="region of interest" description="Disordered" evidence="1">
    <location>
        <begin position="49"/>
        <end position="68"/>
    </location>
</feature>
<name>A0A3A5HHH4_9ACTN</name>
<keyword evidence="3" id="KW-1185">Reference proteome</keyword>
<evidence type="ECO:0000313" key="3">
    <source>
        <dbReference type="Proteomes" id="UP000276542"/>
    </source>
</evidence>
<proteinExistence type="predicted"/>
<sequence>MKYHTSESPYFGRTRAEVWFDSEESARGAGFHRWNEKVAEEPVALAAIPDGAYGPGSADPGENGDAPSAAYSVKGNADSMLFHDTDSPYYSRTKAEVWFDSVETARKAGFAAWNDK</sequence>
<comment type="caution">
    <text evidence="2">The sequence shown here is derived from an EMBL/GenBank/DDBJ whole genome shotgun (WGS) entry which is preliminary data.</text>
</comment>
<organism evidence="2 3">
    <name type="scientific">Nocardioides cavernaquae</name>
    <dbReference type="NCBI Taxonomy" id="2321396"/>
    <lineage>
        <taxon>Bacteria</taxon>
        <taxon>Bacillati</taxon>
        <taxon>Actinomycetota</taxon>
        <taxon>Actinomycetes</taxon>
        <taxon>Propionibacteriales</taxon>
        <taxon>Nocardioidaceae</taxon>
        <taxon>Nocardioides</taxon>
    </lineage>
</organism>
<accession>A0A3A5HHH4</accession>
<evidence type="ECO:0000256" key="1">
    <source>
        <dbReference type="SAM" id="MobiDB-lite"/>
    </source>
</evidence>
<reference evidence="3" key="1">
    <citation type="submission" date="2018-09" db="EMBL/GenBank/DDBJ databases">
        <authorList>
            <person name="Zhu H."/>
        </authorList>
    </citation>
    <scope>NUCLEOTIDE SEQUENCE [LARGE SCALE GENOMIC DNA]</scope>
    <source>
        <strain evidence="3">K1W22B-1</strain>
    </source>
</reference>
<dbReference type="Proteomes" id="UP000276542">
    <property type="component" value="Unassembled WGS sequence"/>
</dbReference>
<dbReference type="EMBL" id="QYRP01000002">
    <property type="protein sequence ID" value="RJS47514.1"/>
    <property type="molecule type" value="Genomic_DNA"/>
</dbReference>
<dbReference type="OrthoDB" id="4871889at2"/>
<evidence type="ECO:0000313" key="2">
    <source>
        <dbReference type="EMBL" id="RJS47514.1"/>
    </source>
</evidence>
<protein>
    <submittedName>
        <fullName evidence="2">Uncharacterized protein</fullName>
    </submittedName>
</protein>
<dbReference type="AlphaFoldDB" id="A0A3A5HHH4"/>
<gene>
    <name evidence="2" type="ORF">D4739_15710</name>
</gene>